<feature type="region of interest" description="Disordered" evidence="6">
    <location>
        <begin position="1"/>
        <end position="21"/>
    </location>
</feature>
<feature type="compositionally biased region" description="Polar residues" evidence="6">
    <location>
        <begin position="257"/>
        <end position="270"/>
    </location>
</feature>
<evidence type="ECO:0000313" key="8">
    <source>
        <dbReference type="EMBL" id="CAE6510785.1"/>
    </source>
</evidence>
<sequence length="808" mass="91089">MSHPSASTGPTRTPANPSRSTPLFRGTGCHYCRTRKVKCDAGKPFCARCIQQNTTDRCKYDEVKKSKLTLVKEENAELKARLALAERELARRSSPTLALPAEDVKEPPSSTFSQLALDADDELEHGHGQDEEPDDGVSGDPINIGPVPFLVQPQQHSTRPEHYPTGPAHVPRLNTYPQFQRLPRPHPLPNDPYQPAYQGPYYSQVLAGNTFHSTGFTQEAGYTRSAPYTPQVHTGPLPDGYNTWPPTPIDPVPPSASTPGFTPSPSSRQWRQLPGSPPGSYPSNPSINYPGGAMFRDDGRYFGGAMPSYDAYQGVHQRPAPAPPVYGRDMVMEYFQKWKVEPQPQAYIEDQYTQAPTDGSWALVGNWWERDDLSVSQRNHLLELVLPYRKQLGLEIWVPRFLASLHLPPKRRPHPGFMWMLYSFAAFFSGNPELHELLPTFLERARRNLDESFASSDRLFDYIRGQTLYASIKFLSGMVREASMATTSACHAAMMCGLHKISSPVTAPKAQDREQPAYSSSQTGFQLEPASSPHEHGERIAAFWQLALVDISAAATTDFPGMLRYDGDERSRVETVFPRPLEEYINGAASQVPYATLGDFFTSREIPNPPDIVITMQVKATALLERAVRLSTKWSQGKQIYDNEFNIVFQTLQHFKSYLPSMRPQEGNIAESELPRSTNGLIYERLFPYFMVWDAEIELLRILEEEQMTARLGCLQSAREIRNLVTLLEDQEVAVLGVLLGHCFKSALKVFRREIARCREQYDEANVEILTQDLNIVTHALNLISENHRLTAIQPERTDRTRIREFPV</sequence>
<comment type="caution">
    <text evidence="8">The sequence shown here is derived from an EMBL/GenBank/DDBJ whole genome shotgun (WGS) entry which is preliminary data.</text>
</comment>
<dbReference type="GO" id="GO:0005634">
    <property type="term" value="C:nucleus"/>
    <property type="evidence" value="ECO:0007669"/>
    <property type="project" value="UniProtKB-SubCell"/>
</dbReference>
<dbReference type="CDD" id="cd12148">
    <property type="entry name" value="fungal_TF_MHR"/>
    <property type="match status" value="1"/>
</dbReference>
<dbReference type="OrthoDB" id="76388at2759"/>
<dbReference type="GO" id="GO:0000981">
    <property type="term" value="F:DNA-binding transcription factor activity, RNA polymerase II-specific"/>
    <property type="evidence" value="ECO:0007669"/>
    <property type="project" value="InterPro"/>
</dbReference>
<dbReference type="PANTHER" id="PTHR47338:SF29">
    <property type="entry name" value="ZN(2)-C6 FUNGAL-TYPE DOMAIN-CONTAINING PROTEIN"/>
    <property type="match status" value="1"/>
</dbReference>
<evidence type="ECO:0000313" key="9">
    <source>
        <dbReference type="Proteomes" id="UP000663861"/>
    </source>
</evidence>
<reference evidence="8" key="1">
    <citation type="submission" date="2021-01" db="EMBL/GenBank/DDBJ databases">
        <authorList>
            <person name="Kaushik A."/>
        </authorList>
    </citation>
    <scope>NUCLEOTIDE SEQUENCE</scope>
    <source>
        <strain evidence="8">AG4-RS23</strain>
    </source>
</reference>
<keyword evidence="2" id="KW-0479">Metal-binding</keyword>
<dbReference type="AlphaFoldDB" id="A0A8H3D2G3"/>
<dbReference type="Pfam" id="PF00172">
    <property type="entry name" value="Zn_clus"/>
    <property type="match status" value="1"/>
</dbReference>
<evidence type="ECO:0000256" key="6">
    <source>
        <dbReference type="SAM" id="MobiDB-lite"/>
    </source>
</evidence>
<gene>
    <name evidence="8" type="ORF">RDB_LOCUS137383</name>
</gene>
<feature type="region of interest" description="Disordered" evidence="6">
    <location>
        <begin position="88"/>
        <end position="149"/>
    </location>
</feature>
<dbReference type="GO" id="GO:0008270">
    <property type="term" value="F:zinc ion binding"/>
    <property type="evidence" value="ECO:0007669"/>
    <property type="project" value="InterPro"/>
</dbReference>
<dbReference type="InterPro" id="IPR001138">
    <property type="entry name" value="Zn2Cys6_DnaBD"/>
</dbReference>
<proteinExistence type="predicted"/>
<evidence type="ECO:0000256" key="1">
    <source>
        <dbReference type="ARBA" id="ARBA00004123"/>
    </source>
</evidence>
<name>A0A8H3D2G3_9AGAM</name>
<dbReference type="InterPro" id="IPR050815">
    <property type="entry name" value="TF_fung"/>
</dbReference>
<dbReference type="CDD" id="cd00067">
    <property type="entry name" value="GAL4"/>
    <property type="match status" value="1"/>
</dbReference>
<dbReference type="EMBL" id="CAJMWY010003888">
    <property type="protein sequence ID" value="CAE6510785.1"/>
    <property type="molecule type" value="Genomic_DNA"/>
</dbReference>
<evidence type="ECO:0000259" key="7">
    <source>
        <dbReference type="PROSITE" id="PS50048"/>
    </source>
</evidence>
<keyword evidence="4" id="KW-0804">Transcription</keyword>
<organism evidence="8 9">
    <name type="scientific">Rhizoctonia solani</name>
    <dbReference type="NCBI Taxonomy" id="456999"/>
    <lineage>
        <taxon>Eukaryota</taxon>
        <taxon>Fungi</taxon>
        <taxon>Dikarya</taxon>
        <taxon>Basidiomycota</taxon>
        <taxon>Agaricomycotina</taxon>
        <taxon>Agaricomycetes</taxon>
        <taxon>Cantharellales</taxon>
        <taxon>Ceratobasidiaceae</taxon>
        <taxon>Rhizoctonia</taxon>
    </lineage>
</organism>
<dbReference type="Gene3D" id="4.10.240.10">
    <property type="entry name" value="Zn(2)-C6 fungal-type DNA-binding domain"/>
    <property type="match status" value="1"/>
</dbReference>
<feature type="region of interest" description="Disordered" evidence="6">
    <location>
        <begin position="222"/>
        <end position="286"/>
    </location>
</feature>
<dbReference type="Proteomes" id="UP000663861">
    <property type="component" value="Unassembled WGS sequence"/>
</dbReference>
<accession>A0A8H3D2G3</accession>
<evidence type="ECO:0000256" key="3">
    <source>
        <dbReference type="ARBA" id="ARBA00023015"/>
    </source>
</evidence>
<keyword evidence="3" id="KW-0805">Transcription regulation</keyword>
<dbReference type="PANTHER" id="PTHR47338">
    <property type="entry name" value="ZN(II)2CYS6 TRANSCRIPTION FACTOR (EUROFUNG)-RELATED"/>
    <property type="match status" value="1"/>
</dbReference>
<dbReference type="InterPro" id="IPR036864">
    <property type="entry name" value="Zn2-C6_fun-type_DNA-bd_sf"/>
</dbReference>
<feature type="domain" description="Zn(2)-C6 fungal-type" evidence="7">
    <location>
        <begin position="28"/>
        <end position="60"/>
    </location>
</feature>
<comment type="subcellular location">
    <subcellularLocation>
        <location evidence="1">Nucleus</location>
    </subcellularLocation>
</comment>
<protein>
    <recommendedName>
        <fullName evidence="7">Zn(2)-C6 fungal-type domain-containing protein</fullName>
    </recommendedName>
</protein>
<feature type="compositionally biased region" description="Pro residues" evidence="6">
    <location>
        <begin position="245"/>
        <end position="256"/>
    </location>
</feature>
<dbReference type="SUPFAM" id="SSF57701">
    <property type="entry name" value="Zn2/Cys6 DNA-binding domain"/>
    <property type="match status" value="1"/>
</dbReference>
<evidence type="ECO:0000256" key="2">
    <source>
        <dbReference type="ARBA" id="ARBA00022723"/>
    </source>
</evidence>
<dbReference type="PROSITE" id="PS00463">
    <property type="entry name" value="ZN2_CY6_FUNGAL_1"/>
    <property type="match status" value="1"/>
</dbReference>
<evidence type="ECO:0000256" key="5">
    <source>
        <dbReference type="ARBA" id="ARBA00023242"/>
    </source>
</evidence>
<evidence type="ECO:0000256" key="4">
    <source>
        <dbReference type="ARBA" id="ARBA00023163"/>
    </source>
</evidence>
<dbReference type="PROSITE" id="PS50048">
    <property type="entry name" value="ZN2_CY6_FUNGAL_2"/>
    <property type="match status" value="1"/>
</dbReference>
<keyword evidence="5" id="KW-0539">Nucleus</keyword>
<dbReference type="SMART" id="SM00066">
    <property type="entry name" value="GAL4"/>
    <property type="match status" value="1"/>
</dbReference>
<feature type="region of interest" description="Disordered" evidence="6">
    <location>
        <begin position="505"/>
        <end position="532"/>
    </location>
</feature>